<protein>
    <recommendedName>
        <fullName evidence="3">Protein TusB</fullName>
    </recommendedName>
    <alternativeName>
        <fullName evidence="3">tRNA 2-thiouridine synthesizing protein B</fullName>
    </alternativeName>
</protein>
<evidence type="ECO:0000313" key="4">
    <source>
        <dbReference type="EMBL" id="CDZ86177.1"/>
    </source>
</evidence>
<dbReference type="Proteomes" id="UP000251584">
    <property type="component" value="Unassembled WGS sequence"/>
</dbReference>
<dbReference type="InterPro" id="IPR027396">
    <property type="entry name" value="DsrEFH-like"/>
</dbReference>
<name>A0A078LLF7_CITKO</name>
<comment type="function">
    <text evidence="3">Part of a sulfur-relay system required for 2-thiolation of 5-methylaminomethyl-2-thiouridine (mnm(5)s(2)U) at tRNA wobble positions.</text>
</comment>
<dbReference type="Proteomes" id="UP000270272">
    <property type="component" value="Chromosome"/>
</dbReference>
<dbReference type="FunFam" id="3.40.1260.10:FF:000002">
    <property type="entry name" value="Sulfurtransferase TusB"/>
    <property type="match status" value="1"/>
</dbReference>
<dbReference type="EMBL" id="UAVY01000007">
    <property type="protein sequence ID" value="SQB37113.1"/>
    <property type="molecule type" value="Genomic_DNA"/>
</dbReference>
<evidence type="ECO:0000313" key="5">
    <source>
        <dbReference type="EMBL" id="SQB37113.1"/>
    </source>
</evidence>
<dbReference type="EMBL" id="LK931336">
    <property type="protein sequence ID" value="CDZ86177.1"/>
    <property type="molecule type" value="Genomic_DNA"/>
</dbReference>
<organism evidence="4">
    <name type="scientific">Citrobacter koseri</name>
    <name type="common">Citrobacter diversus</name>
    <dbReference type="NCBI Taxonomy" id="545"/>
    <lineage>
        <taxon>Bacteria</taxon>
        <taxon>Pseudomonadati</taxon>
        <taxon>Pseudomonadota</taxon>
        <taxon>Gammaproteobacteria</taxon>
        <taxon>Enterobacterales</taxon>
        <taxon>Enterobacteriaceae</taxon>
        <taxon>Citrobacter</taxon>
    </lineage>
</organism>
<proteinExistence type="inferred from homology"/>
<comment type="similarity">
    <text evidence="3">Belongs to the DsrH/TusB family.</text>
</comment>
<reference evidence="4" key="1">
    <citation type="submission" date="2014-06" db="EMBL/GenBank/DDBJ databases">
        <authorList>
            <person name="Urmite Genomes Urmite Genomes"/>
        </authorList>
    </citation>
    <scope>NUCLEOTIDE SEQUENCE</scope>
</reference>
<evidence type="ECO:0000313" key="8">
    <source>
        <dbReference type="Proteomes" id="UP000270272"/>
    </source>
</evidence>
<sequence>MTILHTLHRSAWLSDVSALLRVCKEGDALLLLQDGVTAAIEGSRFLESLRNAPITVYALKEDIDARGLSGQISDSVVRVDYTDFVRLAVKHPSQMAW</sequence>
<dbReference type="PANTHER" id="PTHR37526:SF1">
    <property type="entry name" value="PROTEIN TUSB"/>
    <property type="match status" value="1"/>
</dbReference>
<dbReference type="InterPro" id="IPR023526">
    <property type="entry name" value="Sulphur_relay_TusB"/>
</dbReference>
<reference evidence="5 7" key="2">
    <citation type="submission" date="2018-06" db="EMBL/GenBank/DDBJ databases">
        <authorList>
            <consortium name="Pathogen Informatics"/>
            <person name="Doyle S."/>
        </authorList>
    </citation>
    <scope>NUCLEOTIDE SEQUENCE [LARGE SCALE GENOMIC DNA]</scope>
    <source>
        <strain evidence="5 7">NCTC10786</strain>
    </source>
</reference>
<keyword evidence="2 3" id="KW-0819">tRNA processing</keyword>
<keyword evidence="1 3" id="KW-0963">Cytoplasm</keyword>
<dbReference type="EMBL" id="LR134204">
    <property type="protein sequence ID" value="VEB90207.1"/>
    <property type="molecule type" value="Genomic_DNA"/>
</dbReference>
<evidence type="ECO:0000256" key="2">
    <source>
        <dbReference type="ARBA" id="ARBA00022694"/>
    </source>
</evidence>
<gene>
    <name evidence="3 4" type="primary">tusB</name>
    <name evidence="4" type="ORF">BN1086_04420</name>
    <name evidence="5" type="ORF">NCTC10786_03924</name>
    <name evidence="6" type="ORF">NCTC11075_02453</name>
</gene>
<dbReference type="Gene3D" id="3.40.1260.10">
    <property type="entry name" value="DsrEFH-like"/>
    <property type="match status" value="1"/>
</dbReference>
<dbReference type="NCBIfam" id="TIGR03011">
    <property type="entry name" value="sulf_tusB_dsrH"/>
    <property type="match status" value="1"/>
</dbReference>
<reference evidence="6 8" key="3">
    <citation type="submission" date="2018-12" db="EMBL/GenBank/DDBJ databases">
        <authorList>
            <consortium name="Pathogen Informatics"/>
        </authorList>
    </citation>
    <scope>NUCLEOTIDE SEQUENCE [LARGE SCALE GENOMIC DNA]</scope>
    <source>
        <strain evidence="6 8">NCTC11075</strain>
    </source>
</reference>
<dbReference type="NCBIfam" id="NF010035">
    <property type="entry name" value="PRK13510.1"/>
    <property type="match status" value="1"/>
</dbReference>
<dbReference type="HAMAP" id="MF_01564">
    <property type="entry name" value="Thiourid_synth_B"/>
    <property type="match status" value="1"/>
</dbReference>
<comment type="subcellular location">
    <subcellularLocation>
        <location evidence="3">Cytoplasm</location>
    </subcellularLocation>
</comment>
<evidence type="ECO:0000313" key="7">
    <source>
        <dbReference type="Proteomes" id="UP000251584"/>
    </source>
</evidence>
<comment type="subunit">
    <text evidence="3">Heterohexamer, formed by a dimer of trimers. The hexameric TusBCD complex contains 2 copies each of TusB, TusC and TusD. The TusBCD complex interacts with TusE.</text>
</comment>
<evidence type="ECO:0000256" key="1">
    <source>
        <dbReference type="ARBA" id="ARBA00022490"/>
    </source>
</evidence>
<dbReference type="InterPro" id="IPR007215">
    <property type="entry name" value="Sulphur_relay_TusB/DsrH"/>
</dbReference>
<dbReference type="GO" id="GO:1990228">
    <property type="term" value="C:sulfurtransferase complex"/>
    <property type="evidence" value="ECO:0007669"/>
    <property type="project" value="TreeGrafter"/>
</dbReference>
<dbReference type="AlphaFoldDB" id="A0A078LLF7"/>
<dbReference type="SUPFAM" id="SSF75169">
    <property type="entry name" value="DsrEFH-like"/>
    <property type="match status" value="1"/>
</dbReference>
<dbReference type="GO" id="GO:0002143">
    <property type="term" value="P:tRNA wobble position uridine thiolation"/>
    <property type="evidence" value="ECO:0007669"/>
    <property type="project" value="InterPro"/>
</dbReference>
<dbReference type="PATRIC" id="fig|545.12.peg.4434"/>
<dbReference type="Pfam" id="PF04077">
    <property type="entry name" value="DsrH"/>
    <property type="match status" value="1"/>
</dbReference>
<dbReference type="PANTHER" id="PTHR37526">
    <property type="entry name" value="PROTEIN TUSB"/>
    <property type="match status" value="1"/>
</dbReference>
<evidence type="ECO:0000256" key="3">
    <source>
        <dbReference type="HAMAP-Rule" id="MF_01564"/>
    </source>
</evidence>
<evidence type="ECO:0000313" key="6">
    <source>
        <dbReference type="EMBL" id="VEB90207.1"/>
    </source>
</evidence>
<accession>A0A078LLF7</accession>